<keyword evidence="2" id="KW-1185">Reference proteome</keyword>
<evidence type="ECO:0000313" key="2">
    <source>
        <dbReference type="Proteomes" id="UP000077755"/>
    </source>
</evidence>
<evidence type="ECO:0000313" key="1">
    <source>
        <dbReference type="EMBL" id="WOG98103.1"/>
    </source>
</evidence>
<dbReference type="EMBL" id="CP093346">
    <property type="protein sequence ID" value="WOG98103.1"/>
    <property type="molecule type" value="Genomic_DNA"/>
</dbReference>
<dbReference type="AlphaFoldDB" id="A0A165YGH1"/>
<reference evidence="1" key="2">
    <citation type="submission" date="2022-03" db="EMBL/GenBank/DDBJ databases">
        <title>Draft title - Genomic analysis of global carrot germplasm unveils the trajectory of domestication and the origin of high carotenoid orange carrot.</title>
        <authorList>
            <person name="Iorizzo M."/>
            <person name="Ellison S."/>
            <person name="Senalik D."/>
            <person name="Macko-Podgorni A."/>
            <person name="Grzebelus D."/>
            <person name="Bostan H."/>
            <person name="Rolling W."/>
            <person name="Curaba J."/>
            <person name="Simon P."/>
        </authorList>
    </citation>
    <scope>NUCLEOTIDE SEQUENCE</scope>
    <source>
        <tissue evidence="1">Leaf</tissue>
    </source>
</reference>
<dbReference type="Gramene" id="KZM99061">
    <property type="protein sequence ID" value="KZM99061"/>
    <property type="gene ID" value="DCAR_013577"/>
</dbReference>
<protein>
    <submittedName>
        <fullName evidence="1">Uncharacterized protein</fullName>
    </submittedName>
</protein>
<dbReference type="PANTHER" id="PTHR33659">
    <property type="entry name" value="PROTEIN, PUTATIVE-RELATED-RELATED"/>
    <property type="match status" value="1"/>
</dbReference>
<gene>
    <name evidence="1" type="ORF">DCAR_0417444</name>
</gene>
<sequence length="58" mass="5861">MAHLISIIMLAIVSSAVAVSAQLAPAPSPDVGASFALPVSTMFIGTSLLISLCGLLRH</sequence>
<accession>A0A165YGH1</accession>
<name>A0A165YGH1_DAUCS</name>
<proteinExistence type="predicted"/>
<dbReference type="PANTHER" id="PTHR33659:SF11">
    <property type="entry name" value="TRANSMEMBRANE PROTEIN"/>
    <property type="match status" value="1"/>
</dbReference>
<reference evidence="1" key="1">
    <citation type="journal article" date="2016" name="Nat. Genet.">
        <title>A high-quality carrot genome assembly provides new insights into carotenoid accumulation and asterid genome evolution.</title>
        <authorList>
            <person name="Iorizzo M."/>
            <person name="Ellison S."/>
            <person name="Senalik D."/>
            <person name="Zeng P."/>
            <person name="Satapoomin P."/>
            <person name="Huang J."/>
            <person name="Bowman M."/>
            <person name="Iovene M."/>
            <person name="Sanseverino W."/>
            <person name="Cavagnaro P."/>
            <person name="Yildiz M."/>
            <person name="Macko-Podgorni A."/>
            <person name="Moranska E."/>
            <person name="Grzebelus E."/>
            <person name="Grzebelus D."/>
            <person name="Ashrafi H."/>
            <person name="Zheng Z."/>
            <person name="Cheng S."/>
            <person name="Spooner D."/>
            <person name="Van Deynze A."/>
            <person name="Simon P."/>
        </authorList>
    </citation>
    <scope>NUCLEOTIDE SEQUENCE</scope>
    <source>
        <tissue evidence="1">Leaf</tissue>
    </source>
</reference>
<dbReference type="Proteomes" id="UP000077755">
    <property type="component" value="Chromosome 4"/>
</dbReference>
<organism evidence="1 2">
    <name type="scientific">Daucus carota subsp. sativus</name>
    <name type="common">Carrot</name>
    <dbReference type="NCBI Taxonomy" id="79200"/>
    <lineage>
        <taxon>Eukaryota</taxon>
        <taxon>Viridiplantae</taxon>
        <taxon>Streptophyta</taxon>
        <taxon>Embryophyta</taxon>
        <taxon>Tracheophyta</taxon>
        <taxon>Spermatophyta</taxon>
        <taxon>Magnoliopsida</taxon>
        <taxon>eudicotyledons</taxon>
        <taxon>Gunneridae</taxon>
        <taxon>Pentapetalae</taxon>
        <taxon>asterids</taxon>
        <taxon>campanulids</taxon>
        <taxon>Apiales</taxon>
        <taxon>Apiaceae</taxon>
        <taxon>Apioideae</taxon>
        <taxon>Scandiceae</taxon>
        <taxon>Daucinae</taxon>
        <taxon>Daucus</taxon>
        <taxon>Daucus sect. Daucus</taxon>
    </lineage>
</organism>
<dbReference type="OMA" id="CFSNGIM"/>